<dbReference type="NCBIfam" id="TIGR02273">
    <property type="entry name" value="16S_RimM"/>
    <property type="match status" value="1"/>
</dbReference>
<keyword evidence="4 5" id="KW-0143">Chaperone</keyword>
<gene>
    <name evidence="5 9" type="primary">rimM</name>
    <name evidence="9" type="ORF">EJ913_04445</name>
</gene>
<name>A0A433JDY4_9PROT</name>
<feature type="domain" description="RimM N-terminal" evidence="7">
    <location>
        <begin position="11"/>
        <end position="90"/>
    </location>
</feature>
<keyword evidence="1 5" id="KW-0963">Cytoplasm</keyword>
<dbReference type="Pfam" id="PF01782">
    <property type="entry name" value="RimM"/>
    <property type="match status" value="1"/>
</dbReference>
<dbReference type="SUPFAM" id="SSF50447">
    <property type="entry name" value="Translation proteins"/>
    <property type="match status" value="1"/>
</dbReference>
<comment type="subunit">
    <text evidence="5">Binds ribosomal protein uS19.</text>
</comment>
<dbReference type="GO" id="GO:0005840">
    <property type="term" value="C:ribosome"/>
    <property type="evidence" value="ECO:0007669"/>
    <property type="project" value="InterPro"/>
</dbReference>
<dbReference type="Gene3D" id="2.30.30.240">
    <property type="entry name" value="PRC-barrel domain"/>
    <property type="match status" value="1"/>
</dbReference>
<dbReference type="InterPro" id="IPR011961">
    <property type="entry name" value="RimM"/>
</dbReference>
<dbReference type="InterPro" id="IPR009000">
    <property type="entry name" value="Transl_B-barrel_sf"/>
</dbReference>
<evidence type="ECO:0000256" key="2">
    <source>
        <dbReference type="ARBA" id="ARBA00022517"/>
    </source>
</evidence>
<dbReference type="OrthoDB" id="9788191at2"/>
<accession>A0A433JDY4</accession>
<dbReference type="InterPro" id="IPR036976">
    <property type="entry name" value="RimM_N_sf"/>
</dbReference>
<comment type="similarity">
    <text evidence="5">Belongs to the RimM family.</text>
</comment>
<evidence type="ECO:0000256" key="1">
    <source>
        <dbReference type="ARBA" id="ARBA00022490"/>
    </source>
</evidence>
<dbReference type="InterPro" id="IPR011033">
    <property type="entry name" value="PRC_barrel-like_sf"/>
</dbReference>
<dbReference type="PANTHER" id="PTHR33692:SF1">
    <property type="entry name" value="RIBOSOME MATURATION FACTOR RIMM"/>
    <property type="match status" value="1"/>
</dbReference>
<comment type="function">
    <text evidence="5">An accessory protein needed during the final step in the assembly of 30S ribosomal subunit, possibly for assembly of the head region. Essential for efficient processing of 16S rRNA. May be needed both before and after RbfA during the maturation of 16S rRNA. It has affinity for free ribosomal 30S subunits but not for 70S ribosomes.</text>
</comment>
<feature type="domain" description="Ribosome maturation factor RimM PRC barrel" evidence="8">
    <location>
        <begin position="104"/>
        <end position="169"/>
    </location>
</feature>
<evidence type="ECO:0000256" key="3">
    <source>
        <dbReference type="ARBA" id="ARBA00022552"/>
    </source>
</evidence>
<dbReference type="InterPro" id="IPR056792">
    <property type="entry name" value="PRC_RimM"/>
</dbReference>
<dbReference type="GO" id="GO:0043022">
    <property type="term" value="F:ribosome binding"/>
    <property type="evidence" value="ECO:0007669"/>
    <property type="project" value="InterPro"/>
</dbReference>
<dbReference type="InterPro" id="IPR002676">
    <property type="entry name" value="RimM_N"/>
</dbReference>
<dbReference type="Proteomes" id="UP000280346">
    <property type="component" value="Unassembled WGS sequence"/>
</dbReference>
<evidence type="ECO:0000313" key="9">
    <source>
        <dbReference type="EMBL" id="RUQ75108.1"/>
    </source>
</evidence>
<evidence type="ECO:0000256" key="5">
    <source>
        <dbReference type="HAMAP-Rule" id="MF_00014"/>
    </source>
</evidence>
<evidence type="ECO:0000313" key="10">
    <source>
        <dbReference type="Proteomes" id="UP000280346"/>
    </source>
</evidence>
<dbReference type="Pfam" id="PF24986">
    <property type="entry name" value="PRC_RimM"/>
    <property type="match status" value="1"/>
</dbReference>
<reference evidence="9 10" key="1">
    <citation type="submission" date="2018-12" db="EMBL/GenBank/DDBJ databases">
        <authorList>
            <person name="Yang Y."/>
        </authorList>
    </citation>
    <scope>NUCLEOTIDE SEQUENCE [LARGE SCALE GENOMIC DNA]</scope>
    <source>
        <strain evidence="9 10">GSF71</strain>
    </source>
</reference>
<dbReference type="EMBL" id="RZIJ01000002">
    <property type="protein sequence ID" value="RUQ75108.1"/>
    <property type="molecule type" value="Genomic_DNA"/>
</dbReference>
<dbReference type="SUPFAM" id="SSF50346">
    <property type="entry name" value="PRC-barrel domain"/>
    <property type="match status" value="1"/>
</dbReference>
<proteinExistence type="inferred from homology"/>
<evidence type="ECO:0000259" key="7">
    <source>
        <dbReference type="Pfam" id="PF01782"/>
    </source>
</evidence>
<organism evidence="9 10">
    <name type="scientific">Azospirillum doebereinerae</name>
    <dbReference type="NCBI Taxonomy" id="92933"/>
    <lineage>
        <taxon>Bacteria</taxon>
        <taxon>Pseudomonadati</taxon>
        <taxon>Pseudomonadota</taxon>
        <taxon>Alphaproteobacteria</taxon>
        <taxon>Rhodospirillales</taxon>
        <taxon>Azospirillaceae</taxon>
        <taxon>Azospirillum</taxon>
    </lineage>
</organism>
<feature type="region of interest" description="Disordered" evidence="6">
    <location>
        <begin position="173"/>
        <end position="194"/>
    </location>
</feature>
<dbReference type="GO" id="GO:0042274">
    <property type="term" value="P:ribosomal small subunit biogenesis"/>
    <property type="evidence" value="ECO:0007669"/>
    <property type="project" value="UniProtKB-UniRule"/>
</dbReference>
<keyword evidence="10" id="KW-1185">Reference proteome</keyword>
<comment type="subcellular location">
    <subcellularLocation>
        <location evidence="5">Cytoplasm</location>
    </subcellularLocation>
</comment>
<dbReference type="GO" id="GO:0006364">
    <property type="term" value="P:rRNA processing"/>
    <property type="evidence" value="ECO:0007669"/>
    <property type="project" value="UniProtKB-UniRule"/>
</dbReference>
<evidence type="ECO:0000256" key="4">
    <source>
        <dbReference type="ARBA" id="ARBA00023186"/>
    </source>
</evidence>
<dbReference type="HAMAP" id="MF_00014">
    <property type="entry name" value="Ribosome_mat_RimM"/>
    <property type="match status" value="1"/>
</dbReference>
<evidence type="ECO:0000259" key="8">
    <source>
        <dbReference type="Pfam" id="PF24986"/>
    </source>
</evidence>
<dbReference type="PANTHER" id="PTHR33692">
    <property type="entry name" value="RIBOSOME MATURATION FACTOR RIMM"/>
    <property type="match status" value="1"/>
</dbReference>
<keyword evidence="2 5" id="KW-0690">Ribosome biogenesis</keyword>
<dbReference type="RefSeq" id="WP_126995167.1">
    <property type="nucleotide sequence ID" value="NZ_JBNPXW010000002.1"/>
</dbReference>
<keyword evidence="3 5" id="KW-0698">rRNA processing</keyword>
<dbReference type="Gene3D" id="2.40.30.60">
    <property type="entry name" value="RimM"/>
    <property type="match status" value="1"/>
</dbReference>
<protein>
    <recommendedName>
        <fullName evidence="5">Ribosome maturation factor RimM</fullName>
    </recommendedName>
</protein>
<comment type="domain">
    <text evidence="5">The PRC barrel domain binds ribosomal protein uS19.</text>
</comment>
<sequence>MSAKVPVGKVCVGQFAGSHGVRGLVKLKSFTGDPAAVASYGPLVDETGGRSFRVTLQGKAKELFLAKVEGVTSREQAQALAGVLLHVDRSALPDTGDEDEFYHADLVGLRAELADGSLYGTVKAIHDFGGGDVLEIRIASGALEMLPFSKACVPVVDVRNGRLVVDLPAVIEAREGQDEGDSDEDGKEAGEGGP</sequence>
<comment type="caution">
    <text evidence="9">The sequence shown here is derived from an EMBL/GenBank/DDBJ whole genome shotgun (WGS) entry which is preliminary data.</text>
</comment>
<dbReference type="AlphaFoldDB" id="A0A433JDY4"/>
<evidence type="ECO:0000256" key="6">
    <source>
        <dbReference type="SAM" id="MobiDB-lite"/>
    </source>
</evidence>
<dbReference type="GO" id="GO:0005737">
    <property type="term" value="C:cytoplasm"/>
    <property type="evidence" value="ECO:0007669"/>
    <property type="project" value="UniProtKB-SubCell"/>
</dbReference>